<dbReference type="Gene3D" id="3.60.20.10">
    <property type="entry name" value="Glutamine Phosphoribosylpyrophosphate, subunit 1, domain 1"/>
    <property type="match status" value="1"/>
</dbReference>
<comment type="similarity">
    <text evidence="2">Belongs to the asparagine synthetase family.</text>
</comment>
<dbReference type="Proteomes" id="UP001224622">
    <property type="component" value="Unassembled WGS sequence"/>
</dbReference>
<dbReference type="InterPro" id="IPR006426">
    <property type="entry name" value="Asn_synth_AEB"/>
</dbReference>
<protein>
    <recommendedName>
        <fullName evidence="3">asparagine synthase (glutamine-hydrolyzing)</fullName>
        <ecNumber evidence="3">6.3.5.4</ecNumber>
    </recommendedName>
</protein>
<keyword evidence="6 8" id="KW-0315">Glutamine amidotransferase</keyword>
<dbReference type="AlphaFoldDB" id="A0AAJ1YKX8"/>
<dbReference type="SUPFAM" id="SSF56235">
    <property type="entry name" value="N-terminal nucleophile aminohydrolases (Ntn hydrolases)"/>
    <property type="match status" value="1"/>
</dbReference>
<dbReference type="InterPro" id="IPR033738">
    <property type="entry name" value="AsnB_N"/>
</dbReference>
<feature type="binding site" evidence="9">
    <location>
        <position position="288"/>
    </location>
    <ligand>
        <name>ATP</name>
        <dbReference type="ChEBI" id="CHEBI:30616"/>
    </ligand>
</feature>
<comment type="caution">
    <text evidence="12">The sequence shown here is derived from an EMBL/GenBank/DDBJ whole genome shotgun (WGS) entry which is preliminary data.</text>
</comment>
<keyword evidence="5 9" id="KW-0067">ATP-binding</keyword>
<evidence type="ECO:0000256" key="7">
    <source>
        <dbReference type="ARBA" id="ARBA00048741"/>
    </source>
</evidence>
<name>A0AAJ1YKX8_SERFO</name>
<dbReference type="PANTHER" id="PTHR43284">
    <property type="entry name" value="ASPARAGINE SYNTHETASE (GLUTAMINE-HYDROLYZING)"/>
    <property type="match status" value="1"/>
</dbReference>
<dbReference type="PROSITE" id="PS51278">
    <property type="entry name" value="GATASE_TYPE_2"/>
    <property type="match status" value="1"/>
</dbReference>
<evidence type="ECO:0000256" key="8">
    <source>
        <dbReference type="PIRSR" id="PIRSR001589-1"/>
    </source>
</evidence>
<evidence type="ECO:0000259" key="11">
    <source>
        <dbReference type="PROSITE" id="PS51278"/>
    </source>
</evidence>
<dbReference type="Pfam" id="PF13537">
    <property type="entry name" value="GATase_7"/>
    <property type="match status" value="1"/>
</dbReference>
<organism evidence="12 13">
    <name type="scientific">Serratia fonticola</name>
    <dbReference type="NCBI Taxonomy" id="47917"/>
    <lineage>
        <taxon>Bacteria</taxon>
        <taxon>Pseudomonadati</taxon>
        <taxon>Pseudomonadota</taxon>
        <taxon>Gammaproteobacteria</taxon>
        <taxon>Enterobacterales</taxon>
        <taxon>Yersiniaceae</taxon>
        <taxon>Serratia</taxon>
    </lineage>
</organism>
<dbReference type="CDD" id="cd00712">
    <property type="entry name" value="AsnB"/>
    <property type="match status" value="1"/>
</dbReference>
<dbReference type="SUPFAM" id="SSF52402">
    <property type="entry name" value="Adenine nucleotide alpha hydrolases-like"/>
    <property type="match status" value="1"/>
</dbReference>
<gene>
    <name evidence="12" type="primary">asnB</name>
    <name evidence="12" type="ORF">RDT67_26840</name>
</gene>
<comment type="catalytic activity">
    <reaction evidence="7">
        <text>L-aspartate + L-glutamine + ATP + H2O = L-asparagine + L-glutamate + AMP + diphosphate + H(+)</text>
        <dbReference type="Rhea" id="RHEA:12228"/>
        <dbReference type="ChEBI" id="CHEBI:15377"/>
        <dbReference type="ChEBI" id="CHEBI:15378"/>
        <dbReference type="ChEBI" id="CHEBI:29985"/>
        <dbReference type="ChEBI" id="CHEBI:29991"/>
        <dbReference type="ChEBI" id="CHEBI:30616"/>
        <dbReference type="ChEBI" id="CHEBI:33019"/>
        <dbReference type="ChEBI" id="CHEBI:58048"/>
        <dbReference type="ChEBI" id="CHEBI:58359"/>
        <dbReference type="ChEBI" id="CHEBI:456215"/>
        <dbReference type="EC" id="6.3.5.4"/>
    </reaction>
</comment>
<reference evidence="12" key="1">
    <citation type="submission" date="2023-08" db="EMBL/GenBank/DDBJ databases">
        <title>The Comparative Genomic Analysis of Yersiniaceae from Polar Regions.</title>
        <authorList>
            <person name="Goncharov A."/>
            <person name="Aslanov B."/>
            <person name="Kolodzhieva V."/>
            <person name="Azarov D."/>
            <person name="Mochov A."/>
            <person name="Lebedeva E."/>
        </authorList>
    </citation>
    <scope>NUCLEOTIDE SEQUENCE</scope>
    <source>
        <strain evidence="12">Vf</strain>
    </source>
</reference>
<proteinExistence type="inferred from homology"/>
<dbReference type="InterPro" id="IPR029055">
    <property type="entry name" value="Ntn_hydrolases_N"/>
</dbReference>
<comment type="pathway">
    <text evidence="1">Amino-acid biosynthesis; L-asparagine biosynthesis; L-asparagine from L-aspartate (L-Gln route): step 1/1.</text>
</comment>
<dbReference type="GO" id="GO:0005524">
    <property type="term" value="F:ATP binding"/>
    <property type="evidence" value="ECO:0007669"/>
    <property type="project" value="UniProtKB-KW"/>
</dbReference>
<dbReference type="InterPro" id="IPR001962">
    <property type="entry name" value="Asn_synthase"/>
</dbReference>
<dbReference type="PANTHER" id="PTHR43284:SF1">
    <property type="entry name" value="ASPARAGINE SYNTHETASE"/>
    <property type="match status" value="1"/>
</dbReference>
<evidence type="ECO:0000313" key="13">
    <source>
        <dbReference type="Proteomes" id="UP001224622"/>
    </source>
</evidence>
<evidence type="ECO:0000256" key="10">
    <source>
        <dbReference type="PIRSR" id="PIRSR001589-3"/>
    </source>
</evidence>
<dbReference type="PIRSF" id="PIRSF001589">
    <property type="entry name" value="Asn_synthetase_glu-h"/>
    <property type="match status" value="1"/>
</dbReference>
<dbReference type="CDD" id="cd01991">
    <property type="entry name" value="Asn_synthase_B_C"/>
    <property type="match status" value="1"/>
</dbReference>
<dbReference type="InterPro" id="IPR014729">
    <property type="entry name" value="Rossmann-like_a/b/a_fold"/>
</dbReference>
<evidence type="ECO:0000256" key="2">
    <source>
        <dbReference type="ARBA" id="ARBA00005752"/>
    </source>
</evidence>
<dbReference type="RefSeq" id="WP_309048583.1">
    <property type="nucleotide sequence ID" value="NZ_JAVIGA010000048.1"/>
</dbReference>
<evidence type="ECO:0000256" key="6">
    <source>
        <dbReference type="ARBA" id="ARBA00022962"/>
    </source>
</evidence>
<dbReference type="InterPro" id="IPR017932">
    <property type="entry name" value="GATase_2_dom"/>
</dbReference>
<feature type="active site" description="For GATase activity" evidence="8">
    <location>
        <position position="2"/>
    </location>
</feature>
<accession>A0AAJ1YKX8</accession>
<dbReference type="Pfam" id="PF00733">
    <property type="entry name" value="Asn_synthase"/>
    <property type="match status" value="1"/>
</dbReference>
<feature type="binding site" evidence="9">
    <location>
        <position position="99"/>
    </location>
    <ligand>
        <name>L-glutamine</name>
        <dbReference type="ChEBI" id="CHEBI:58359"/>
    </ligand>
</feature>
<evidence type="ECO:0000256" key="1">
    <source>
        <dbReference type="ARBA" id="ARBA00005187"/>
    </source>
</evidence>
<evidence type="ECO:0000256" key="3">
    <source>
        <dbReference type="ARBA" id="ARBA00012737"/>
    </source>
</evidence>
<keyword evidence="12" id="KW-0436">Ligase</keyword>
<dbReference type="InterPro" id="IPR051786">
    <property type="entry name" value="ASN_synthetase/amidase"/>
</dbReference>
<keyword evidence="8" id="KW-0061">Asparagine biosynthesis</keyword>
<dbReference type="GO" id="GO:0005829">
    <property type="term" value="C:cytosol"/>
    <property type="evidence" value="ECO:0007669"/>
    <property type="project" value="TreeGrafter"/>
</dbReference>
<evidence type="ECO:0000313" key="12">
    <source>
        <dbReference type="EMBL" id="MDQ9130025.1"/>
    </source>
</evidence>
<feature type="site" description="Important for beta-aspartyl-AMP intermediate formation" evidence="10">
    <location>
        <position position="363"/>
    </location>
</feature>
<feature type="domain" description="Glutamine amidotransferase type-2" evidence="11">
    <location>
        <begin position="2"/>
        <end position="212"/>
    </location>
</feature>
<dbReference type="EMBL" id="JAVIGA010000048">
    <property type="protein sequence ID" value="MDQ9130025.1"/>
    <property type="molecule type" value="Genomic_DNA"/>
</dbReference>
<sequence length="610" mass="69212">MCGIAGVIHFNRQPAQPYLLASMLAALKHRGPDEEGIYHQGHVSIGMRRLKIIALDNGAQPCYSNDGRYVLVFNGEIYNYRALRAELMSQGFRFDTETDAEVIANLYQRDGEDFYQQLDGMFALAIYDRINETLLLARDPAGKKPLFYSFRGGVVSFSSELNSLLKDQGVPRCIDPVALDYYLRFRVVPSDRCIFQGVNKVPAGGGVSFTQGQESRKHYWRVAYRPTEDDQPLEQWVDEIDEYLNQAIAKRLMAEVPIGTMLSGGLDSSLITAIACRQGVRGLKTFAVGFNETAFSELDYSRRLAKDLGTDHHDYIITPQEAFDAAHGLVSHFGEPFAFPSSIASHFMYRLARQHVTVVLGGDGADELFGGYARYSLVANFPHLPAEHNLPRKVDLFNKTWQADAFPEFYQALLTDGVGGLLRQQLYSRQMALQLAEENSVVQAGRYSDELTRCPDPLSAAMEYDFNHWMQEAQMVKVDIASMANSLEVRVPFLDKQVVALGSRLPARLKLHAGKEKYLLHCLAKRYLPDYIVNRKKQELAVPLEQWMVSSMKTRIVDTLTSEQALSRGYFNPDRMRQFVREFDGGNSYALWTMYMLEKWHQQFVDNQES</sequence>
<dbReference type="GO" id="GO:0004066">
    <property type="term" value="F:asparagine synthase (glutamine-hydrolyzing) activity"/>
    <property type="evidence" value="ECO:0007669"/>
    <property type="project" value="UniProtKB-EC"/>
</dbReference>
<dbReference type="NCBIfam" id="TIGR01536">
    <property type="entry name" value="asn_synth_AEB"/>
    <property type="match status" value="1"/>
</dbReference>
<dbReference type="GO" id="GO:0006529">
    <property type="term" value="P:asparagine biosynthetic process"/>
    <property type="evidence" value="ECO:0007669"/>
    <property type="project" value="UniProtKB-KW"/>
</dbReference>
<keyword evidence="4 9" id="KW-0547">Nucleotide-binding</keyword>
<evidence type="ECO:0000256" key="5">
    <source>
        <dbReference type="ARBA" id="ARBA00022840"/>
    </source>
</evidence>
<dbReference type="EC" id="6.3.5.4" evidence="3"/>
<dbReference type="Gene3D" id="3.40.50.620">
    <property type="entry name" value="HUPs"/>
    <property type="match status" value="1"/>
</dbReference>
<evidence type="ECO:0000256" key="9">
    <source>
        <dbReference type="PIRSR" id="PIRSR001589-2"/>
    </source>
</evidence>
<keyword evidence="8" id="KW-0028">Amino-acid biosynthesis</keyword>
<evidence type="ECO:0000256" key="4">
    <source>
        <dbReference type="ARBA" id="ARBA00022741"/>
    </source>
</evidence>